<keyword evidence="1" id="KW-0472">Membrane</keyword>
<reference evidence="2 3" key="1">
    <citation type="submission" date="2017-02" db="EMBL/GenBank/DDBJ databases">
        <title>Blood Disease Bacterium A2-HR MARDI.</title>
        <authorList>
            <person name="Badrun R."/>
            <person name="Abu Bakar N."/>
            <person name="Laboh R."/>
        </authorList>
    </citation>
    <scope>NUCLEOTIDE SEQUENCE [LARGE SCALE GENOMIC DNA]</scope>
    <source>
        <strain evidence="2 3">A2-HR MARDI</strain>
    </source>
</reference>
<organism evidence="2 3">
    <name type="scientific">blood disease bacterium A2-HR MARDI</name>
    <dbReference type="NCBI Taxonomy" id="1944648"/>
    <lineage>
        <taxon>Bacteria</taxon>
        <taxon>Pseudomonadati</taxon>
        <taxon>Pseudomonadota</taxon>
        <taxon>Betaproteobacteria</taxon>
        <taxon>Burkholderiales</taxon>
        <taxon>Burkholderiaceae</taxon>
        <taxon>Ralstonia</taxon>
        <taxon>Ralstonia solanacearum species complex</taxon>
    </lineage>
</organism>
<evidence type="ECO:0000256" key="1">
    <source>
        <dbReference type="SAM" id="Phobius"/>
    </source>
</evidence>
<dbReference type="RefSeq" id="WP_013212044.1">
    <property type="nucleotide sequence ID" value="NZ_CP019911.1"/>
</dbReference>
<evidence type="ECO:0008006" key="4">
    <source>
        <dbReference type="Google" id="ProtNLM"/>
    </source>
</evidence>
<evidence type="ECO:0000313" key="2">
    <source>
        <dbReference type="EMBL" id="AQW31231.1"/>
    </source>
</evidence>
<proteinExistence type="predicted"/>
<sequence>MKRVLLAIAVAIWLSGSTLWLTHLWLAHWEEFPQWPPTALVRWFVDLYSATNGEETRDAEFWFGITHFGILMSLFTWLCLTTWQRLLKRLRQRNLSQS</sequence>
<gene>
    <name evidence="2" type="ORF">B0B51_15725</name>
</gene>
<dbReference type="EMBL" id="CP019911">
    <property type="protein sequence ID" value="AQW31231.1"/>
    <property type="molecule type" value="Genomic_DNA"/>
</dbReference>
<keyword evidence="1" id="KW-0812">Transmembrane</keyword>
<dbReference type="AlphaFoldDB" id="A0A1U9VMD3"/>
<keyword evidence="1" id="KW-1133">Transmembrane helix</keyword>
<evidence type="ECO:0000313" key="3">
    <source>
        <dbReference type="Proteomes" id="UP000189628"/>
    </source>
</evidence>
<name>A0A1U9VMD3_9RALS</name>
<protein>
    <recommendedName>
        <fullName evidence="4">Transmembrane protein</fullName>
    </recommendedName>
</protein>
<feature type="transmembrane region" description="Helical" evidence="1">
    <location>
        <begin position="61"/>
        <end position="83"/>
    </location>
</feature>
<dbReference type="Proteomes" id="UP000189628">
    <property type="component" value="Chromosome"/>
</dbReference>
<accession>A0A1U9VMD3</accession>